<evidence type="ECO:0000313" key="2">
    <source>
        <dbReference type="EMBL" id="SUH40788.1"/>
    </source>
</evidence>
<evidence type="ECO:0000256" key="1">
    <source>
        <dbReference type="SAM" id="Phobius"/>
    </source>
</evidence>
<dbReference type="Pfam" id="PF13347">
    <property type="entry name" value="MFS_2"/>
    <property type="match status" value="1"/>
</dbReference>
<dbReference type="AlphaFoldDB" id="A0A379X4H0"/>
<sequence>MLFMLYGLVFSMMNCSYGAMVPAITKNPDERASLAAWRQGGATLGLLLCTVGFVPVMNLIEGNAQLSYIFAATLFHCLACYLCGCATPALKSATSK</sequence>
<dbReference type="Proteomes" id="UP000254712">
    <property type="component" value="Unassembled WGS sequence"/>
</dbReference>
<organism evidence="2 3">
    <name type="scientific">Salmonella enterica I</name>
    <dbReference type="NCBI Taxonomy" id="59201"/>
    <lineage>
        <taxon>Bacteria</taxon>
        <taxon>Pseudomonadati</taxon>
        <taxon>Pseudomonadota</taxon>
        <taxon>Gammaproteobacteria</taxon>
        <taxon>Enterobacterales</taxon>
        <taxon>Enterobacteriaceae</taxon>
        <taxon>Salmonella</taxon>
    </lineage>
</organism>
<feature type="transmembrane region" description="Helical" evidence="1">
    <location>
        <begin position="67"/>
        <end position="90"/>
    </location>
</feature>
<dbReference type="EMBL" id="UGXT01000002">
    <property type="protein sequence ID" value="SUH40788.1"/>
    <property type="molecule type" value="Genomic_DNA"/>
</dbReference>
<evidence type="ECO:0000313" key="3">
    <source>
        <dbReference type="Proteomes" id="UP000254712"/>
    </source>
</evidence>
<accession>A0A379X4H0</accession>
<protein>
    <submittedName>
        <fullName evidence="2">Putative membrane permease</fullName>
    </submittedName>
</protein>
<name>A0A379X4H0_SALET</name>
<reference evidence="2 3" key="1">
    <citation type="submission" date="2018-06" db="EMBL/GenBank/DDBJ databases">
        <authorList>
            <consortium name="Pathogen Informatics"/>
            <person name="Doyle S."/>
        </authorList>
    </citation>
    <scope>NUCLEOTIDE SEQUENCE [LARGE SCALE GENOMIC DNA]</scope>
    <source>
        <strain evidence="2 3">NCTC8261</strain>
    </source>
</reference>
<proteinExistence type="predicted"/>
<keyword evidence="1" id="KW-0812">Transmembrane</keyword>
<gene>
    <name evidence="2" type="primary">yihP_2</name>
    <name evidence="2" type="ORF">NCTC8261_07199</name>
</gene>
<keyword evidence="1" id="KW-1133">Transmembrane helix</keyword>
<keyword evidence="1" id="KW-0472">Membrane</keyword>
<feature type="transmembrane region" description="Helical" evidence="1">
    <location>
        <begin position="42"/>
        <end position="60"/>
    </location>
</feature>